<keyword evidence="6" id="KW-0812">Transmembrane</keyword>
<evidence type="ECO:0000256" key="1">
    <source>
        <dbReference type="ARBA" id="ARBA00001974"/>
    </source>
</evidence>
<dbReference type="Gene3D" id="3.50.50.100">
    <property type="match status" value="1"/>
</dbReference>
<evidence type="ECO:0000313" key="8">
    <source>
        <dbReference type="EMBL" id="RKN38137.1"/>
    </source>
</evidence>
<keyword evidence="5" id="KW-0560">Oxidoreductase</keyword>
<keyword evidence="4" id="KW-0274">FAD</keyword>
<dbReference type="GO" id="GO:0003955">
    <property type="term" value="F:NAD(P)H dehydrogenase (quinone) activity"/>
    <property type="evidence" value="ECO:0007669"/>
    <property type="project" value="TreeGrafter"/>
</dbReference>
<accession>A0A3A9YS67</accession>
<dbReference type="RefSeq" id="WP_120683639.1">
    <property type="nucleotide sequence ID" value="NZ_RBAL01000019.1"/>
</dbReference>
<dbReference type="InterPro" id="IPR036188">
    <property type="entry name" value="FAD/NAD-bd_sf"/>
</dbReference>
<organism evidence="8 9">
    <name type="scientific">Streptomyces hoynatensis</name>
    <dbReference type="NCBI Taxonomy" id="1141874"/>
    <lineage>
        <taxon>Bacteria</taxon>
        <taxon>Bacillati</taxon>
        <taxon>Actinomycetota</taxon>
        <taxon>Actinomycetes</taxon>
        <taxon>Kitasatosporales</taxon>
        <taxon>Streptomycetaceae</taxon>
        <taxon>Streptomyces</taxon>
    </lineage>
</organism>
<feature type="domain" description="FAD/NAD(P)-binding" evidence="7">
    <location>
        <begin position="6"/>
        <end position="303"/>
    </location>
</feature>
<dbReference type="OrthoDB" id="9784880at2"/>
<dbReference type="SUPFAM" id="SSF51905">
    <property type="entry name" value="FAD/NAD(P)-binding domain"/>
    <property type="match status" value="1"/>
</dbReference>
<protein>
    <submittedName>
        <fullName evidence="8">FAD-dependent oxidoreductase</fullName>
    </submittedName>
</protein>
<evidence type="ECO:0000256" key="3">
    <source>
        <dbReference type="ARBA" id="ARBA00022630"/>
    </source>
</evidence>
<dbReference type="Proteomes" id="UP000272474">
    <property type="component" value="Unassembled WGS sequence"/>
</dbReference>
<keyword evidence="9" id="KW-1185">Reference proteome</keyword>
<evidence type="ECO:0000256" key="6">
    <source>
        <dbReference type="SAM" id="Phobius"/>
    </source>
</evidence>
<dbReference type="GO" id="GO:0019646">
    <property type="term" value="P:aerobic electron transport chain"/>
    <property type="evidence" value="ECO:0007669"/>
    <property type="project" value="TreeGrafter"/>
</dbReference>
<dbReference type="PANTHER" id="PTHR42913">
    <property type="entry name" value="APOPTOSIS-INDUCING FACTOR 1"/>
    <property type="match status" value="1"/>
</dbReference>
<evidence type="ECO:0000256" key="4">
    <source>
        <dbReference type="ARBA" id="ARBA00022827"/>
    </source>
</evidence>
<sequence>MKTDHRIVILGAGYTGMLAALRLARRTRRTGARITLVNPSARFTERLRMHQVAAGQELADHRIPELLAGTGVAFVRGRATAIDPRARRVSIEAPAVAPAGAPGAGAAGPAGPAYHTLAYDTLVYALGSGADTSLVPGAAAHAFTLDDPRTAHEFATRLPALAAAQGTVVVCGAGLTGVEAAAEIAESHPGLRVTLVGREAPGAMMGERARAHLRRALDRLGVTVRTGTTVTAVRADAVELADGELLPSGLTLWTAGVRAPRLAAESGIATDARGLVTVDAELRSVSHPEIYAIGDAAATRQAWGPVHGTCQSGLPTAQHVADALAARLRGKRPKPFRFGYVHQPVSLGRRDAVIQFTHADDSPRRWYLRGAWAIRYKETISGSPLKLYRLSRRLNVGATLSRGGRATRRPAVPAQVP</sequence>
<dbReference type="InterPro" id="IPR051169">
    <property type="entry name" value="NADH-Q_oxidoreductase"/>
</dbReference>
<evidence type="ECO:0000256" key="5">
    <source>
        <dbReference type="ARBA" id="ARBA00023002"/>
    </source>
</evidence>
<keyword evidence="6" id="KW-0472">Membrane</keyword>
<comment type="cofactor">
    <cofactor evidence="1">
        <name>FAD</name>
        <dbReference type="ChEBI" id="CHEBI:57692"/>
    </cofactor>
</comment>
<comment type="caution">
    <text evidence="8">The sequence shown here is derived from an EMBL/GenBank/DDBJ whole genome shotgun (WGS) entry which is preliminary data.</text>
</comment>
<evidence type="ECO:0000259" key="7">
    <source>
        <dbReference type="Pfam" id="PF07992"/>
    </source>
</evidence>
<dbReference type="AlphaFoldDB" id="A0A3A9YS67"/>
<name>A0A3A9YS67_9ACTN</name>
<reference evidence="8 9" key="1">
    <citation type="journal article" date="2014" name="Int. J. Syst. Evol. Microbiol.">
        <title>Streptomyces hoynatensis sp. nov., isolated from deep marine sediment.</title>
        <authorList>
            <person name="Veyisoglu A."/>
            <person name="Sahin N."/>
        </authorList>
    </citation>
    <scope>NUCLEOTIDE SEQUENCE [LARGE SCALE GENOMIC DNA]</scope>
    <source>
        <strain evidence="8 9">KCTC 29097</strain>
    </source>
</reference>
<dbReference type="PRINTS" id="PR00411">
    <property type="entry name" value="PNDRDTASEI"/>
</dbReference>
<evidence type="ECO:0000256" key="2">
    <source>
        <dbReference type="ARBA" id="ARBA00005272"/>
    </source>
</evidence>
<keyword evidence="3" id="KW-0285">Flavoprotein</keyword>
<feature type="transmembrane region" description="Helical" evidence="6">
    <location>
        <begin position="6"/>
        <end position="24"/>
    </location>
</feature>
<dbReference type="Pfam" id="PF07992">
    <property type="entry name" value="Pyr_redox_2"/>
    <property type="match status" value="1"/>
</dbReference>
<proteinExistence type="inferred from homology"/>
<dbReference type="EMBL" id="RBAL01000019">
    <property type="protein sequence ID" value="RKN38137.1"/>
    <property type="molecule type" value="Genomic_DNA"/>
</dbReference>
<dbReference type="InterPro" id="IPR023753">
    <property type="entry name" value="FAD/NAD-binding_dom"/>
</dbReference>
<gene>
    <name evidence="8" type="ORF">D7294_25145</name>
</gene>
<keyword evidence="6" id="KW-1133">Transmembrane helix</keyword>
<dbReference type="PANTHER" id="PTHR42913:SF3">
    <property type="entry name" value="64 KDA MITOCHONDRIAL NADH DEHYDROGENASE (EUROFUNG)"/>
    <property type="match status" value="1"/>
</dbReference>
<dbReference type="PRINTS" id="PR00368">
    <property type="entry name" value="FADPNR"/>
</dbReference>
<comment type="similarity">
    <text evidence="2">Belongs to the NADH dehydrogenase family.</text>
</comment>
<evidence type="ECO:0000313" key="9">
    <source>
        <dbReference type="Proteomes" id="UP000272474"/>
    </source>
</evidence>